<dbReference type="EMBL" id="CP047656">
    <property type="protein sequence ID" value="QHJ11254.1"/>
    <property type="molecule type" value="Genomic_DNA"/>
</dbReference>
<evidence type="ECO:0000313" key="2">
    <source>
        <dbReference type="EMBL" id="QHJ11254.1"/>
    </source>
</evidence>
<dbReference type="AlphaFoldDB" id="A0A857JKU2"/>
<dbReference type="OrthoDB" id="5903948at2"/>
<protein>
    <recommendedName>
        <fullName evidence="4">DUF1190 domain-containing protein</fullName>
    </recommendedName>
</protein>
<dbReference type="KEGG" id="pmes:FX988_01482"/>
<dbReference type="Proteomes" id="UP000464524">
    <property type="component" value="Chromosome"/>
</dbReference>
<evidence type="ECO:0000313" key="3">
    <source>
        <dbReference type="Proteomes" id="UP000464524"/>
    </source>
</evidence>
<dbReference type="NCBIfam" id="NF008655">
    <property type="entry name" value="PRK11653.1"/>
    <property type="match status" value="1"/>
</dbReference>
<dbReference type="InterPro" id="IPR009576">
    <property type="entry name" value="Biofilm_formation_YgiB"/>
</dbReference>
<proteinExistence type="predicted"/>
<feature type="region of interest" description="Disordered" evidence="1">
    <location>
        <begin position="163"/>
        <end position="204"/>
    </location>
</feature>
<sequence>MTQRKRSSNINLASMRKGFSVKPLALGIAAVMLSGCGEETEKATVYTSVDDCTNQNPGQEELCKTAYQDALDEAQRTGPKYASRQICEEEFGANQCNYTRTESGSFFMPFMAGYMLSNLLSPRGYNTQPMFTSYSPYSSYRHRWMGADGSDYGDYRRRNMNVSKKAFKSKPSVSKTMSRGGFGSSVRAKSSWGSSSRKSSGWGG</sequence>
<evidence type="ECO:0008006" key="4">
    <source>
        <dbReference type="Google" id="ProtNLM"/>
    </source>
</evidence>
<accession>A0A857JKU2</accession>
<name>A0A857JKU2_9ALTE</name>
<gene>
    <name evidence="2" type="ORF">FX988_01482</name>
</gene>
<dbReference type="Pfam" id="PF06693">
    <property type="entry name" value="DUF1190"/>
    <property type="match status" value="1"/>
</dbReference>
<organism evidence="2 3">
    <name type="scientific">Paraglaciecola mesophila</name>
    <dbReference type="NCBI Taxonomy" id="197222"/>
    <lineage>
        <taxon>Bacteria</taxon>
        <taxon>Pseudomonadati</taxon>
        <taxon>Pseudomonadota</taxon>
        <taxon>Gammaproteobacteria</taxon>
        <taxon>Alteromonadales</taxon>
        <taxon>Alteromonadaceae</taxon>
        <taxon>Paraglaciecola</taxon>
    </lineage>
</organism>
<keyword evidence="3" id="KW-1185">Reference proteome</keyword>
<reference evidence="2 3" key="1">
    <citation type="submission" date="2019-12" db="EMBL/GenBank/DDBJ databases">
        <title>Genome sequencing and assembly of endphytes of Porphyra tenera.</title>
        <authorList>
            <person name="Park J.M."/>
            <person name="Shin R."/>
            <person name="Jo S.H."/>
        </authorList>
    </citation>
    <scope>NUCLEOTIDE SEQUENCE [LARGE SCALE GENOMIC DNA]</scope>
    <source>
        <strain evidence="2 3">GPM4</strain>
    </source>
</reference>
<feature type="compositionally biased region" description="Low complexity" evidence="1">
    <location>
        <begin position="184"/>
        <end position="204"/>
    </location>
</feature>
<evidence type="ECO:0000256" key="1">
    <source>
        <dbReference type="SAM" id="MobiDB-lite"/>
    </source>
</evidence>
<dbReference type="RefSeq" id="WP_008302453.1">
    <property type="nucleotide sequence ID" value="NZ_CP047656.1"/>
</dbReference>